<organism evidence="3 4">
    <name type="scientific">Cymbomonas tetramitiformis</name>
    <dbReference type="NCBI Taxonomy" id="36881"/>
    <lineage>
        <taxon>Eukaryota</taxon>
        <taxon>Viridiplantae</taxon>
        <taxon>Chlorophyta</taxon>
        <taxon>Pyramimonadophyceae</taxon>
        <taxon>Pyramimonadales</taxon>
        <taxon>Pyramimonadaceae</taxon>
        <taxon>Cymbomonas</taxon>
    </lineage>
</organism>
<reference evidence="3 4" key="1">
    <citation type="journal article" date="2015" name="Genome Biol. Evol.">
        <title>Comparative Genomics of a Bacterivorous Green Alga Reveals Evolutionary Causalities and Consequences of Phago-Mixotrophic Mode of Nutrition.</title>
        <authorList>
            <person name="Burns J.A."/>
            <person name="Paasch A."/>
            <person name="Narechania A."/>
            <person name="Kim E."/>
        </authorList>
    </citation>
    <scope>NUCLEOTIDE SEQUENCE [LARGE SCALE GENOMIC DNA]</scope>
    <source>
        <strain evidence="3 4">PLY_AMNH</strain>
    </source>
</reference>
<dbReference type="Proteomes" id="UP001190700">
    <property type="component" value="Unassembled WGS sequence"/>
</dbReference>
<evidence type="ECO:0000313" key="4">
    <source>
        <dbReference type="Proteomes" id="UP001190700"/>
    </source>
</evidence>
<evidence type="ECO:0000256" key="1">
    <source>
        <dbReference type="SAM" id="Coils"/>
    </source>
</evidence>
<feature type="compositionally biased region" description="Basic and acidic residues" evidence="2">
    <location>
        <begin position="9"/>
        <end position="32"/>
    </location>
</feature>
<name>A0AAE0GRF8_9CHLO</name>
<gene>
    <name evidence="3" type="ORF">CYMTET_9606</name>
</gene>
<feature type="region of interest" description="Disordered" evidence="2">
    <location>
        <begin position="1"/>
        <end position="39"/>
    </location>
</feature>
<accession>A0AAE0GRF8</accession>
<keyword evidence="1" id="KW-0175">Coiled coil</keyword>
<protein>
    <submittedName>
        <fullName evidence="3">Uncharacterized protein</fullName>
    </submittedName>
</protein>
<sequence>MIHSGPSGKRRECARRVAEKGEREEFRADARAPRGCSPGARGLQELVEALQLQNQQLENTLEEEGRRWEAAAKAAAQKAEEAEQERSRMEAELQLMKATMAELENENAMLRLVG</sequence>
<evidence type="ECO:0000256" key="2">
    <source>
        <dbReference type="SAM" id="MobiDB-lite"/>
    </source>
</evidence>
<keyword evidence="4" id="KW-1185">Reference proteome</keyword>
<proteinExistence type="predicted"/>
<dbReference type="AlphaFoldDB" id="A0AAE0GRF8"/>
<evidence type="ECO:0000313" key="3">
    <source>
        <dbReference type="EMBL" id="KAK3282668.1"/>
    </source>
</evidence>
<comment type="caution">
    <text evidence="3">The sequence shown here is derived from an EMBL/GenBank/DDBJ whole genome shotgun (WGS) entry which is preliminary data.</text>
</comment>
<dbReference type="EMBL" id="LGRX02003206">
    <property type="protein sequence ID" value="KAK3282668.1"/>
    <property type="molecule type" value="Genomic_DNA"/>
</dbReference>
<feature type="coiled-coil region" evidence="1">
    <location>
        <begin position="40"/>
        <end position="113"/>
    </location>
</feature>